<evidence type="ECO:0000313" key="2">
    <source>
        <dbReference type="Proteomes" id="UP001287445"/>
    </source>
</evidence>
<dbReference type="EMBL" id="JAWWMZ010000010">
    <property type="protein sequence ID" value="MDX4956276.1"/>
    <property type="molecule type" value="Genomic_DNA"/>
</dbReference>
<dbReference type="AlphaFoldDB" id="A0AAJ2R5N7"/>
<dbReference type="RefSeq" id="WP_319075720.1">
    <property type="nucleotide sequence ID" value="NZ_JAWWMZ010000010.1"/>
</dbReference>
<reference evidence="1" key="1">
    <citation type="submission" date="2023-11" db="EMBL/GenBank/DDBJ databases">
        <title>Identification and selenium tolerance of Delftia acidovorans R3-25.</title>
        <authorList>
            <person name="Zhang S."/>
            <person name="Liu Y."/>
            <person name="Guo Y."/>
        </authorList>
    </citation>
    <scope>NUCLEOTIDE SEQUENCE</scope>
    <source>
        <strain evidence="1">R3-25</strain>
    </source>
</reference>
<protein>
    <submittedName>
        <fullName evidence="1">Uncharacterized protein</fullName>
    </submittedName>
</protein>
<name>A0AAJ2R5N7_DELAC</name>
<comment type="caution">
    <text evidence="1">The sequence shown here is derived from an EMBL/GenBank/DDBJ whole genome shotgun (WGS) entry which is preliminary data.</text>
</comment>
<organism evidence="1 2">
    <name type="scientific">Delftia acidovorans</name>
    <name type="common">Pseudomonas acidovorans</name>
    <name type="synonym">Comamonas acidovorans</name>
    <dbReference type="NCBI Taxonomy" id="80866"/>
    <lineage>
        <taxon>Bacteria</taxon>
        <taxon>Pseudomonadati</taxon>
        <taxon>Pseudomonadota</taxon>
        <taxon>Betaproteobacteria</taxon>
        <taxon>Burkholderiales</taxon>
        <taxon>Comamonadaceae</taxon>
        <taxon>Delftia</taxon>
    </lineage>
</organism>
<accession>A0AAJ2R5N7</accession>
<proteinExistence type="predicted"/>
<gene>
    <name evidence="1" type="ORF">SGN30_22910</name>
</gene>
<evidence type="ECO:0000313" key="1">
    <source>
        <dbReference type="EMBL" id="MDX4956276.1"/>
    </source>
</evidence>
<sequence>MTQDTKVPGMAVTALAGDIVEALLADEKDGGYDLTAGLFGPSFSALVRRWAAAEWSGITNVREISDEAIKEAALGAGAAKFYPDAQSKKPWGEEAFLVTGGFLQRFARAIHPAPAPEDPRDVDGENQAVRMFLLLYGQPGLTVARMREHMEAAGWPQVPEWATKPEAQGHLTKAGAQSWLRHLFALEIPYVVLPPLSEADEAKLLDAIKNSQPMGIEPLPATPLARRVGQRGAFQQRVQPWLMACFGAEIAADRRERNHRFLEEALETVQAAGCTASEAHQLVDYVFGRPVGELGQEVGGAMTTLAALCLANGIDMHAEADKELARVWTMVEKIRAKQAAKPKHSPLPAAAAVDALAPVQALLDVHAELLDANPYAYFELAYTRQTGWMAWITDKPMHGPVINPDRKVLARGQGDTPAEACAAAAQVGDTANAVQQSFLWQEESTPQNSD</sequence>
<dbReference type="Proteomes" id="UP001287445">
    <property type="component" value="Unassembled WGS sequence"/>
</dbReference>